<dbReference type="Gene3D" id="3.30.1330.60">
    <property type="entry name" value="OmpA-like domain"/>
    <property type="match status" value="1"/>
</dbReference>
<keyword evidence="5" id="KW-0732">Signal</keyword>
<dbReference type="EMBL" id="JBHSCZ010000004">
    <property type="protein sequence ID" value="MFC4263801.1"/>
    <property type="molecule type" value="Genomic_DNA"/>
</dbReference>
<evidence type="ECO:0000256" key="4">
    <source>
        <dbReference type="PROSITE-ProRule" id="PRU00473"/>
    </source>
</evidence>
<dbReference type="Pfam" id="PF00691">
    <property type="entry name" value="OmpA"/>
    <property type="match status" value="1"/>
</dbReference>
<dbReference type="RefSeq" id="WP_379710837.1">
    <property type="nucleotide sequence ID" value="NZ_JBHSCZ010000004.1"/>
</dbReference>
<feature type="domain" description="OmpA-like" evidence="6">
    <location>
        <begin position="122"/>
        <end position="237"/>
    </location>
</feature>
<evidence type="ECO:0000256" key="2">
    <source>
        <dbReference type="ARBA" id="ARBA00023136"/>
    </source>
</evidence>
<protein>
    <submittedName>
        <fullName evidence="7">OmpA family protein</fullName>
    </submittedName>
</protein>
<evidence type="ECO:0000256" key="3">
    <source>
        <dbReference type="ARBA" id="ARBA00023237"/>
    </source>
</evidence>
<feature type="chain" id="PRO_5045534667" evidence="5">
    <location>
        <begin position="21"/>
        <end position="237"/>
    </location>
</feature>
<dbReference type="InterPro" id="IPR006665">
    <property type="entry name" value="OmpA-like"/>
</dbReference>
<name>A0ABV8QVC0_9BACT</name>
<evidence type="ECO:0000256" key="5">
    <source>
        <dbReference type="SAM" id="SignalP"/>
    </source>
</evidence>
<dbReference type="PANTHER" id="PTHR30329">
    <property type="entry name" value="STATOR ELEMENT OF FLAGELLAR MOTOR COMPLEX"/>
    <property type="match status" value="1"/>
</dbReference>
<keyword evidence="2 4" id="KW-0472">Membrane</keyword>
<comment type="subcellular location">
    <subcellularLocation>
        <location evidence="1">Cell outer membrane</location>
    </subcellularLocation>
</comment>
<dbReference type="CDD" id="cd07185">
    <property type="entry name" value="OmpA_C-like"/>
    <property type="match status" value="1"/>
</dbReference>
<organism evidence="7 8">
    <name type="scientific">Ferruginibacter yonginensis</name>
    <dbReference type="NCBI Taxonomy" id="1310416"/>
    <lineage>
        <taxon>Bacteria</taxon>
        <taxon>Pseudomonadati</taxon>
        <taxon>Bacteroidota</taxon>
        <taxon>Chitinophagia</taxon>
        <taxon>Chitinophagales</taxon>
        <taxon>Chitinophagaceae</taxon>
        <taxon>Ferruginibacter</taxon>
    </lineage>
</organism>
<dbReference type="PRINTS" id="PR01021">
    <property type="entry name" value="OMPADOMAIN"/>
</dbReference>
<comment type="caution">
    <text evidence="7">The sequence shown here is derived from an EMBL/GenBank/DDBJ whole genome shotgun (WGS) entry which is preliminary data.</text>
</comment>
<keyword evidence="8" id="KW-1185">Reference proteome</keyword>
<accession>A0ABV8QVC0</accession>
<dbReference type="SUPFAM" id="SSF103088">
    <property type="entry name" value="OmpA-like"/>
    <property type="match status" value="1"/>
</dbReference>
<sequence>MKLFLFIFTWAILLQTVVFGQTNSQQQNASQPKDAPINVTITDFKKNVLVHEIVVFRSQLTQKEYQGMSQDNGQFSLRLPAGDKYEIFILGFKDSTSYNVLEIPALPANASYKNPFVVDIQFQPSKTFVLEDVNFETGKADLKPESFAVLDELVAYLNRKDDERIEIGGHTDNVGKPAANILLSMERAKTVMAYLITKGISANRLTAKGYGSTVPVASNATAAGKAQNRRTEVKILE</sequence>
<dbReference type="InterPro" id="IPR050330">
    <property type="entry name" value="Bact_OuterMem_StrucFunc"/>
</dbReference>
<dbReference type="Proteomes" id="UP001595907">
    <property type="component" value="Unassembled WGS sequence"/>
</dbReference>
<feature type="signal peptide" evidence="5">
    <location>
        <begin position="1"/>
        <end position="20"/>
    </location>
</feature>
<evidence type="ECO:0000259" key="6">
    <source>
        <dbReference type="PROSITE" id="PS51123"/>
    </source>
</evidence>
<gene>
    <name evidence="7" type="ORF">ACFOWM_12970</name>
</gene>
<evidence type="ECO:0000313" key="7">
    <source>
        <dbReference type="EMBL" id="MFC4263801.1"/>
    </source>
</evidence>
<evidence type="ECO:0000256" key="1">
    <source>
        <dbReference type="ARBA" id="ARBA00004442"/>
    </source>
</evidence>
<proteinExistence type="predicted"/>
<keyword evidence="3" id="KW-0998">Cell outer membrane</keyword>
<dbReference type="PANTHER" id="PTHR30329:SF21">
    <property type="entry name" value="LIPOPROTEIN YIAD-RELATED"/>
    <property type="match status" value="1"/>
</dbReference>
<evidence type="ECO:0000313" key="8">
    <source>
        <dbReference type="Proteomes" id="UP001595907"/>
    </source>
</evidence>
<dbReference type="PROSITE" id="PS51123">
    <property type="entry name" value="OMPA_2"/>
    <property type="match status" value="1"/>
</dbReference>
<reference evidence="8" key="1">
    <citation type="journal article" date="2019" name="Int. J. Syst. Evol. Microbiol.">
        <title>The Global Catalogue of Microorganisms (GCM) 10K type strain sequencing project: providing services to taxonomists for standard genome sequencing and annotation.</title>
        <authorList>
            <consortium name="The Broad Institute Genomics Platform"/>
            <consortium name="The Broad Institute Genome Sequencing Center for Infectious Disease"/>
            <person name="Wu L."/>
            <person name="Ma J."/>
        </authorList>
    </citation>
    <scope>NUCLEOTIDE SEQUENCE [LARGE SCALE GENOMIC DNA]</scope>
    <source>
        <strain evidence="8">CECT 8289</strain>
    </source>
</reference>
<dbReference type="InterPro" id="IPR036737">
    <property type="entry name" value="OmpA-like_sf"/>
</dbReference>
<dbReference type="InterPro" id="IPR006664">
    <property type="entry name" value="OMP_bac"/>
</dbReference>